<dbReference type="InterPro" id="IPR029063">
    <property type="entry name" value="SAM-dependent_MTases_sf"/>
</dbReference>
<dbReference type="eggNOG" id="COG4976">
    <property type="taxonomic scope" value="Bacteria"/>
</dbReference>
<dbReference type="RefSeq" id="WP_008338278.1">
    <property type="nucleotide sequence ID" value="NZ_AFRZ01000001.1"/>
</dbReference>
<protein>
    <submittedName>
        <fullName evidence="3">Methyltransferase type 12</fullName>
        <ecNumber evidence="3">2.1.1.-</ecNumber>
    </submittedName>
</protein>
<keyword evidence="1 3" id="KW-0808">Transferase</keyword>
<dbReference type="GO" id="GO:0032259">
    <property type="term" value="P:methylation"/>
    <property type="evidence" value="ECO:0007669"/>
    <property type="project" value="UniProtKB-KW"/>
</dbReference>
<dbReference type="HOGENOM" id="CLU_037990_1_2_7"/>
<keyword evidence="3" id="KW-0489">Methyltransferase</keyword>
<comment type="caution">
    <text evidence="3">The sequence shown here is derived from an EMBL/GenBank/DDBJ whole genome shotgun (WGS) entry which is preliminary data.</text>
</comment>
<dbReference type="AlphaFoldDB" id="B6BLN2"/>
<feature type="domain" description="Methyltransferase type 11" evidence="2">
    <location>
        <begin position="42"/>
        <end position="135"/>
    </location>
</feature>
<dbReference type="CDD" id="cd02440">
    <property type="entry name" value="AdoMet_MTases"/>
    <property type="match status" value="1"/>
</dbReference>
<accession>B6BLN2</accession>
<evidence type="ECO:0000256" key="1">
    <source>
        <dbReference type="ARBA" id="ARBA00022679"/>
    </source>
</evidence>
<dbReference type="EC" id="2.1.1.-" evidence="3"/>
<dbReference type="PATRIC" id="fig|929558.5.peg.165"/>
<dbReference type="SUPFAM" id="SSF53335">
    <property type="entry name" value="S-adenosyl-L-methionine-dependent methyltransferases"/>
    <property type="match status" value="1"/>
</dbReference>
<dbReference type="Proteomes" id="UP000006431">
    <property type="component" value="Unassembled WGS sequence"/>
</dbReference>
<accession>H1FSV4</accession>
<dbReference type="PANTHER" id="PTHR43861:SF3">
    <property type="entry name" value="PUTATIVE (AFU_ORTHOLOGUE AFUA_2G14390)-RELATED"/>
    <property type="match status" value="1"/>
</dbReference>
<dbReference type="EMBL" id="AFRZ01000001">
    <property type="protein sequence ID" value="EHP28690.1"/>
    <property type="molecule type" value="Genomic_DNA"/>
</dbReference>
<reference evidence="3 4" key="1">
    <citation type="journal article" date="2012" name="Proc. Natl. Acad. Sci. U.S.A.">
        <title>Genome and physiology of a model Epsilonproteobacterium responsible for sulfide detoxification in marine oxygen depletion zones.</title>
        <authorList>
            <person name="Grote J."/>
            <person name="Schott T."/>
            <person name="Bruckner C.G."/>
            <person name="Glockner F.O."/>
            <person name="Jost G."/>
            <person name="Teeling H."/>
            <person name="Labrenz M."/>
            <person name="Jurgens K."/>
        </authorList>
    </citation>
    <scope>NUCLEOTIDE SEQUENCE [LARGE SCALE GENOMIC DNA]</scope>
    <source>
        <strain evidence="3 4">GD1</strain>
    </source>
</reference>
<sequence>MQDHFKEKSKEWDKGDVQVQGAKIIAEAINKKIELNNDMDILDFGVGTGLLGFDIARSVKKVYGVDTSLSMLEKLKAKNTPELSIETYSQDIIATPLNRTFDGLVSSMTLHHVEDLKSFFETIYKNINDNGFIAIADLESEDGTFHSDNTGVFHFGFQRDILCKIAVDAGFNEVNFQNINTINKPHRDFGVFLLTAKK</sequence>
<dbReference type="STRING" id="929558.SMGD1_0163"/>
<proteinExistence type="predicted"/>
<gene>
    <name evidence="3" type="ORF">SMGD1_0163</name>
</gene>
<keyword evidence="4" id="KW-1185">Reference proteome</keyword>
<name>B6BLN2_SULGG</name>
<dbReference type="OrthoDB" id="9791837at2"/>
<dbReference type="Pfam" id="PF08241">
    <property type="entry name" value="Methyltransf_11"/>
    <property type="match status" value="1"/>
</dbReference>
<dbReference type="InterPro" id="IPR013216">
    <property type="entry name" value="Methyltransf_11"/>
</dbReference>
<dbReference type="GO" id="GO:0008757">
    <property type="term" value="F:S-adenosylmethionine-dependent methyltransferase activity"/>
    <property type="evidence" value="ECO:0007669"/>
    <property type="project" value="InterPro"/>
</dbReference>
<evidence type="ECO:0000259" key="2">
    <source>
        <dbReference type="Pfam" id="PF08241"/>
    </source>
</evidence>
<evidence type="ECO:0000313" key="4">
    <source>
        <dbReference type="Proteomes" id="UP000006431"/>
    </source>
</evidence>
<evidence type="ECO:0000313" key="3">
    <source>
        <dbReference type="EMBL" id="EHP28690.1"/>
    </source>
</evidence>
<dbReference type="PANTHER" id="PTHR43861">
    <property type="entry name" value="TRANS-ACONITATE 2-METHYLTRANSFERASE-RELATED"/>
    <property type="match status" value="1"/>
</dbReference>
<organism evidence="3 4">
    <name type="scientific">Sulfurimonas gotlandica (strain DSM 19862 / JCM 16533 / GD1)</name>
    <dbReference type="NCBI Taxonomy" id="929558"/>
    <lineage>
        <taxon>Bacteria</taxon>
        <taxon>Pseudomonadati</taxon>
        <taxon>Campylobacterota</taxon>
        <taxon>Epsilonproteobacteria</taxon>
        <taxon>Campylobacterales</taxon>
        <taxon>Sulfurimonadaceae</taxon>
        <taxon>Sulfurimonas</taxon>
    </lineage>
</organism>
<dbReference type="Gene3D" id="3.40.50.150">
    <property type="entry name" value="Vaccinia Virus protein VP39"/>
    <property type="match status" value="1"/>
</dbReference>